<name>A0ABT7AE12_9HYPH</name>
<dbReference type="InterPro" id="IPR002078">
    <property type="entry name" value="Sigma_54_int"/>
</dbReference>
<comment type="caution">
    <text evidence="11">The sequence shown here is derived from an EMBL/GenBank/DDBJ whole genome shotgun (WGS) entry which is preliminary data.</text>
</comment>
<keyword evidence="5" id="KW-0238">DNA-binding</keyword>
<keyword evidence="3" id="KW-0902">Two-component regulatory system</keyword>
<dbReference type="InterPro" id="IPR011006">
    <property type="entry name" value="CheY-like_superfamily"/>
</dbReference>
<dbReference type="PROSITE" id="PS50110">
    <property type="entry name" value="RESPONSE_REGULATORY"/>
    <property type="match status" value="1"/>
</dbReference>
<evidence type="ECO:0000313" key="12">
    <source>
        <dbReference type="Proteomes" id="UP001321492"/>
    </source>
</evidence>
<dbReference type="Gene3D" id="3.40.50.2300">
    <property type="match status" value="1"/>
</dbReference>
<gene>
    <name evidence="11" type="ORF">QNA08_05165</name>
</gene>
<dbReference type="Gene3D" id="3.40.50.300">
    <property type="entry name" value="P-loop containing nucleotide triphosphate hydrolases"/>
    <property type="match status" value="1"/>
</dbReference>
<sequence length="464" mass="50795">MSEQPFVLLIDDDAEVLDAYRQTLELEGFAVRAERAATKALAGLDRSFPGIVLTDLRMPGLDGLAVLERVRAVDPDIPVVLVTGHGDVATAVRAVRDGAYDFIEKPADPERIVETLHRAAAHRRLVVENRALRQAAGGDRLDLRLVGCSAVMARLRITVAAVAETDADVLLHGETGAGKELVARCLHDFGRRRSHHFVAINCGALPETMIEGELFGHEAGAFTGARERRIGKIEHASGGTLFLDEIESMPLAAQVRLLRVLQERRVERLGSNKEIPVDIRVVAATKRDLKELAAKGQFREDLYYRLNVVTVRLPPLRERREDIPLLFTHFLDLAAVRHGRPRPVPRPAEIAALLAHDWPGNVRELRNAAERVALGLGEAVPTGDDGIVSDGGPATGVRPLADTIEEAERNAIALALRQLGGRMARTADALGLTRKTLYLKMRRYGLDKGEFRLDGDVTDPDSPV</sequence>
<keyword evidence="4" id="KW-0805">Transcription regulation</keyword>
<dbReference type="PRINTS" id="PR01590">
    <property type="entry name" value="HTHFIS"/>
</dbReference>
<dbReference type="SUPFAM" id="SSF52172">
    <property type="entry name" value="CheY-like"/>
    <property type="match status" value="1"/>
</dbReference>
<dbReference type="Proteomes" id="UP001321492">
    <property type="component" value="Unassembled WGS sequence"/>
</dbReference>
<evidence type="ECO:0000256" key="7">
    <source>
        <dbReference type="ARBA" id="ARBA00023163"/>
    </source>
</evidence>
<dbReference type="InterPro" id="IPR009057">
    <property type="entry name" value="Homeodomain-like_sf"/>
</dbReference>
<dbReference type="EMBL" id="JASJEV010000002">
    <property type="protein sequence ID" value="MDJ1157621.1"/>
    <property type="molecule type" value="Genomic_DNA"/>
</dbReference>
<dbReference type="InterPro" id="IPR001789">
    <property type="entry name" value="Sig_transdc_resp-reg_receiver"/>
</dbReference>
<evidence type="ECO:0000256" key="6">
    <source>
        <dbReference type="ARBA" id="ARBA00023159"/>
    </source>
</evidence>
<dbReference type="SMART" id="SM00382">
    <property type="entry name" value="AAA"/>
    <property type="match status" value="1"/>
</dbReference>
<dbReference type="PANTHER" id="PTHR32071">
    <property type="entry name" value="TRANSCRIPTIONAL REGULATORY PROTEIN"/>
    <property type="match status" value="1"/>
</dbReference>
<evidence type="ECO:0000313" key="11">
    <source>
        <dbReference type="EMBL" id="MDJ1157621.1"/>
    </source>
</evidence>
<dbReference type="CDD" id="cd00009">
    <property type="entry name" value="AAA"/>
    <property type="match status" value="1"/>
</dbReference>
<keyword evidence="8" id="KW-0597">Phosphoprotein</keyword>
<dbReference type="InterPro" id="IPR025662">
    <property type="entry name" value="Sigma_54_int_dom_ATP-bd_1"/>
</dbReference>
<dbReference type="PROSITE" id="PS00688">
    <property type="entry name" value="SIGMA54_INTERACT_3"/>
    <property type="match status" value="1"/>
</dbReference>
<evidence type="ECO:0000256" key="3">
    <source>
        <dbReference type="ARBA" id="ARBA00023012"/>
    </source>
</evidence>
<feature type="domain" description="Sigma-54 factor interaction" evidence="9">
    <location>
        <begin position="145"/>
        <end position="374"/>
    </location>
</feature>
<keyword evidence="1" id="KW-0547">Nucleotide-binding</keyword>
<dbReference type="Pfam" id="PF00072">
    <property type="entry name" value="Response_reg"/>
    <property type="match status" value="1"/>
</dbReference>
<keyword evidence="6" id="KW-0010">Activator</keyword>
<accession>A0ABT7AE12</accession>
<dbReference type="InterPro" id="IPR058031">
    <property type="entry name" value="AAA_lid_NorR"/>
</dbReference>
<dbReference type="PANTHER" id="PTHR32071:SF57">
    <property type="entry name" value="C4-DICARBOXYLATE TRANSPORT TRANSCRIPTIONAL REGULATORY PROTEIN DCTD"/>
    <property type="match status" value="1"/>
</dbReference>
<dbReference type="InterPro" id="IPR027417">
    <property type="entry name" value="P-loop_NTPase"/>
</dbReference>
<dbReference type="Pfam" id="PF00158">
    <property type="entry name" value="Sigma54_activat"/>
    <property type="match status" value="1"/>
</dbReference>
<dbReference type="InterPro" id="IPR025943">
    <property type="entry name" value="Sigma_54_int_dom_ATP-bd_2"/>
</dbReference>
<feature type="modified residue" description="4-aspartylphosphate" evidence="8">
    <location>
        <position position="55"/>
    </location>
</feature>
<dbReference type="PROSITE" id="PS00676">
    <property type="entry name" value="SIGMA54_INTERACT_2"/>
    <property type="match status" value="1"/>
</dbReference>
<dbReference type="Gene3D" id="1.10.10.60">
    <property type="entry name" value="Homeodomain-like"/>
    <property type="match status" value="1"/>
</dbReference>
<dbReference type="Gene3D" id="1.10.8.60">
    <property type="match status" value="1"/>
</dbReference>
<dbReference type="InterPro" id="IPR003593">
    <property type="entry name" value="AAA+_ATPase"/>
</dbReference>
<dbReference type="SMART" id="SM00448">
    <property type="entry name" value="REC"/>
    <property type="match status" value="1"/>
</dbReference>
<protein>
    <submittedName>
        <fullName evidence="11">Sigma-54 dependent transcriptional regulator</fullName>
    </submittedName>
</protein>
<dbReference type="SUPFAM" id="SSF52540">
    <property type="entry name" value="P-loop containing nucleoside triphosphate hydrolases"/>
    <property type="match status" value="1"/>
</dbReference>
<proteinExistence type="predicted"/>
<dbReference type="InterPro" id="IPR002197">
    <property type="entry name" value="HTH_Fis"/>
</dbReference>
<dbReference type="PROSITE" id="PS00675">
    <property type="entry name" value="SIGMA54_INTERACT_1"/>
    <property type="match status" value="1"/>
</dbReference>
<dbReference type="RefSeq" id="WP_283739601.1">
    <property type="nucleotide sequence ID" value="NZ_JASJEV010000002.1"/>
</dbReference>
<evidence type="ECO:0000259" key="10">
    <source>
        <dbReference type="PROSITE" id="PS50110"/>
    </source>
</evidence>
<feature type="domain" description="Response regulatory" evidence="10">
    <location>
        <begin position="6"/>
        <end position="120"/>
    </location>
</feature>
<evidence type="ECO:0000256" key="5">
    <source>
        <dbReference type="ARBA" id="ARBA00023125"/>
    </source>
</evidence>
<keyword evidence="12" id="KW-1185">Reference proteome</keyword>
<dbReference type="Pfam" id="PF02954">
    <property type="entry name" value="HTH_8"/>
    <property type="match status" value="1"/>
</dbReference>
<evidence type="ECO:0000256" key="1">
    <source>
        <dbReference type="ARBA" id="ARBA00022741"/>
    </source>
</evidence>
<dbReference type="PROSITE" id="PS50045">
    <property type="entry name" value="SIGMA54_INTERACT_4"/>
    <property type="match status" value="1"/>
</dbReference>
<dbReference type="InterPro" id="IPR025944">
    <property type="entry name" value="Sigma_54_int_dom_CS"/>
</dbReference>
<reference evidence="11 12" key="1">
    <citation type="submission" date="2023-05" db="EMBL/GenBank/DDBJ databases">
        <title>Chelatococcus sp. nov., a moderately thermophilic bacterium isolated from hot spring microbial mat.</title>
        <authorList>
            <person name="Hu C.-J."/>
            <person name="Li W.-J."/>
        </authorList>
    </citation>
    <scope>NUCLEOTIDE SEQUENCE [LARGE SCALE GENOMIC DNA]</scope>
    <source>
        <strain evidence="11 12">SYSU G07232</strain>
    </source>
</reference>
<evidence type="ECO:0000256" key="4">
    <source>
        <dbReference type="ARBA" id="ARBA00023015"/>
    </source>
</evidence>
<organism evidence="11 12">
    <name type="scientific">Chelatococcus albus</name>
    <dbReference type="NCBI Taxonomy" id="3047466"/>
    <lineage>
        <taxon>Bacteria</taxon>
        <taxon>Pseudomonadati</taxon>
        <taxon>Pseudomonadota</taxon>
        <taxon>Alphaproteobacteria</taxon>
        <taxon>Hyphomicrobiales</taxon>
        <taxon>Chelatococcaceae</taxon>
        <taxon>Chelatococcus</taxon>
    </lineage>
</organism>
<evidence type="ECO:0000256" key="8">
    <source>
        <dbReference type="PROSITE-ProRule" id="PRU00169"/>
    </source>
</evidence>
<dbReference type="SUPFAM" id="SSF46689">
    <property type="entry name" value="Homeodomain-like"/>
    <property type="match status" value="1"/>
</dbReference>
<evidence type="ECO:0000259" key="9">
    <source>
        <dbReference type="PROSITE" id="PS50045"/>
    </source>
</evidence>
<keyword evidence="2" id="KW-0067">ATP-binding</keyword>
<dbReference type="Pfam" id="PF25601">
    <property type="entry name" value="AAA_lid_14"/>
    <property type="match status" value="1"/>
</dbReference>
<keyword evidence="7" id="KW-0804">Transcription</keyword>
<evidence type="ECO:0000256" key="2">
    <source>
        <dbReference type="ARBA" id="ARBA00022840"/>
    </source>
</evidence>
<dbReference type="CDD" id="cd17549">
    <property type="entry name" value="REC_DctD-like"/>
    <property type="match status" value="1"/>
</dbReference>